<keyword evidence="1" id="KW-0732">Signal</keyword>
<name>A0A518IG59_9PLAN</name>
<organism evidence="3 4">
    <name type="scientific">Gimesia fumaroli</name>
    <dbReference type="NCBI Taxonomy" id="2527976"/>
    <lineage>
        <taxon>Bacteria</taxon>
        <taxon>Pseudomonadati</taxon>
        <taxon>Planctomycetota</taxon>
        <taxon>Planctomycetia</taxon>
        <taxon>Planctomycetales</taxon>
        <taxon>Planctomycetaceae</taxon>
        <taxon>Gimesia</taxon>
    </lineage>
</organism>
<dbReference type="InterPro" id="IPR013785">
    <property type="entry name" value="Aldolase_TIM"/>
</dbReference>
<dbReference type="InterPro" id="IPR004352">
    <property type="entry name" value="GH114_TIM-barrel"/>
</dbReference>
<dbReference type="Gene3D" id="3.20.20.70">
    <property type="entry name" value="Aldolase class I"/>
    <property type="match status" value="1"/>
</dbReference>
<evidence type="ECO:0000313" key="4">
    <source>
        <dbReference type="Proteomes" id="UP000318313"/>
    </source>
</evidence>
<feature type="chain" id="PRO_5021849488" description="Glycoside-hydrolase family GH114 TIM-barrel domain-containing protein" evidence="1">
    <location>
        <begin position="26"/>
        <end position="319"/>
    </location>
</feature>
<feature type="signal peptide" evidence="1">
    <location>
        <begin position="1"/>
        <end position="25"/>
    </location>
</feature>
<evidence type="ECO:0000259" key="2">
    <source>
        <dbReference type="Pfam" id="PF03537"/>
    </source>
</evidence>
<dbReference type="SUPFAM" id="SSF51445">
    <property type="entry name" value="(Trans)glycosidases"/>
    <property type="match status" value="1"/>
</dbReference>
<evidence type="ECO:0000256" key="1">
    <source>
        <dbReference type="SAM" id="SignalP"/>
    </source>
</evidence>
<dbReference type="KEGG" id="gfm:Enr17x_41380"/>
<gene>
    <name evidence="3" type="ORF">Enr17x_41380</name>
</gene>
<protein>
    <recommendedName>
        <fullName evidence="2">Glycoside-hydrolase family GH114 TIM-barrel domain-containing protein</fullName>
    </recommendedName>
</protein>
<dbReference type="PANTHER" id="PTHR35882:SF2">
    <property type="entry name" value="PELA"/>
    <property type="match status" value="1"/>
</dbReference>
<evidence type="ECO:0000313" key="3">
    <source>
        <dbReference type="EMBL" id="QDV52079.1"/>
    </source>
</evidence>
<keyword evidence="4" id="KW-1185">Reference proteome</keyword>
<dbReference type="EMBL" id="CP037452">
    <property type="protein sequence ID" value="QDV52079.1"/>
    <property type="molecule type" value="Genomic_DNA"/>
</dbReference>
<accession>A0A518IG59</accession>
<feature type="domain" description="Glycoside-hydrolase family GH114 TIM-barrel" evidence="2">
    <location>
        <begin position="55"/>
        <end position="211"/>
    </location>
</feature>
<dbReference type="Proteomes" id="UP000318313">
    <property type="component" value="Chromosome"/>
</dbReference>
<sequence precursor="true">MKYVLHLILILTCSLNLTMTQSSLGAEKNEFKPTGLQLYYGNDSEVLKRLQQKMRKGQVVIIELRGLSQNQIAEIVKNARKAGTKVIAYISIGELSQLEKANFEQFLKEKKIPTSLDSMILSKNEAFQSWHIDVSEKPWREFLKQKVRHIYKQNVDGLFLDAVDTCDLYITRKEWEIKRRAQSVKAMISLIRLIKAFSPEKFIMQNRGLNLIGKSVFVGDATGTFISGLDLAHAHPNNPDGLLWTGAYAHSSAWIASKERDMIQIRKNGFTSVFTLGYADTNVSRKQFFQNSRAAGFIPAWGSSNTKLHEELTQNTVAE</sequence>
<dbReference type="PANTHER" id="PTHR35882">
    <property type="entry name" value="PELA"/>
    <property type="match status" value="1"/>
</dbReference>
<dbReference type="InterPro" id="IPR017853">
    <property type="entry name" value="GH"/>
</dbReference>
<dbReference type="Pfam" id="PF03537">
    <property type="entry name" value="Glyco_hydro_114"/>
    <property type="match status" value="1"/>
</dbReference>
<reference evidence="3 4" key="1">
    <citation type="submission" date="2019-03" db="EMBL/GenBank/DDBJ databases">
        <title>Deep-cultivation of Planctomycetes and their phenomic and genomic characterization uncovers novel biology.</title>
        <authorList>
            <person name="Wiegand S."/>
            <person name="Jogler M."/>
            <person name="Boedeker C."/>
            <person name="Pinto D."/>
            <person name="Vollmers J."/>
            <person name="Rivas-Marin E."/>
            <person name="Kohn T."/>
            <person name="Peeters S.H."/>
            <person name="Heuer A."/>
            <person name="Rast P."/>
            <person name="Oberbeckmann S."/>
            <person name="Bunk B."/>
            <person name="Jeske O."/>
            <person name="Meyerdierks A."/>
            <person name="Storesund J.E."/>
            <person name="Kallscheuer N."/>
            <person name="Luecker S."/>
            <person name="Lage O.M."/>
            <person name="Pohl T."/>
            <person name="Merkel B.J."/>
            <person name="Hornburger P."/>
            <person name="Mueller R.-W."/>
            <person name="Bruemmer F."/>
            <person name="Labrenz M."/>
            <person name="Spormann A.M."/>
            <person name="Op den Camp H."/>
            <person name="Overmann J."/>
            <person name="Amann R."/>
            <person name="Jetten M.S.M."/>
            <person name="Mascher T."/>
            <person name="Medema M.H."/>
            <person name="Devos D.P."/>
            <person name="Kaster A.-K."/>
            <person name="Ovreas L."/>
            <person name="Rohde M."/>
            <person name="Galperin M.Y."/>
            <person name="Jogler C."/>
        </authorList>
    </citation>
    <scope>NUCLEOTIDE SEQUENCE [LARGE SCALE GENOMIC DNA]</scope>
    <source>
        <strain evidence="3 4">Enr17</strain>
    </source>
</reference>
<dbReference type="AlphaFoldDB" id="A0A518IG59"/>
<proteinExistence type="predicted"/>